<dbReference type="EMBL" id="BSDZ01000008">
    <property type="protein sequence ID" value="GLI60808.1"/>
    <property type="molecule type" value="Genomic_DNA"/>
</dbReference>
<sequence length="437" mass="47074">INIMPSKQGPRLYWRLSNLQHGNADLEKTVTEHLLNHAIQVQLPYDTVDKELQEELDVQLVTMLPPDEGYQVIRASLADILAQILNSAVILEEDATFQALSLANRLESNHAIAITPDGKLHMAIDSEIHARLGLTGLHSPSNKDRYNVSLDLRSKSLQPGQDGYAQVLAKVRSGIPPQAFIARLEVKGEMRELGLPPEALTPSYGTEAWMPLESTSRTLLGLMLPPLSRATFEQLGMDTETPVPGAGAGSSDDRDGVGGFMAEAAGAGGLHDSGGGGGGGGGRRLPLTAHQDLRLRGAITGLHTWLGALACGQGHTICNDLLPDEVMPLVLEDAPLPSRAEQERRLLGTLVSRMWKGMLSQRQVLNVMKATSELVSSQRVPWAAVHVWGFADTPVAWRGMEHGTSWGGAGESSYSVVFLGGGDYCIYRPLGPNEMRA</sequence>
<feature type="region of interest" description="Disordered" evidence="1">
    <location>
        <begin position="239"/>
        <end position="259"/>
    </location>
</feature>
<dbReference type="PANTHER" id="PTHR15396:SF1">
    <property type="entry name" value="RIBONUCLEASE P PROTEIN SUBUNIT P40"/>
    <property type="match status" value="1"/>
</dbReference>
<evidence type="ECO:0000313" key="2">
    <source>
        <dbReference type="EMBL" id="GLI60808.1"/>
    </source>
</evidence>
<organism evidence="2 3">
    <name type="scientific">Volvox africanus</name>
    <dbReference type="NCBI Taxonomy" id="51714"/>
    <lineage>
        <taxon>Eukaryota</taxon>
        <taxon>Viridiplantae</taxon>
        <taxon>Chlorophyta</taxon>
        <taxon>core chlorophytes</taxon>
        <taxon>Chlorophyceae</taxon>
        <taxon>CS clade</taxon>
        <taxon>Chlamydomonadales</taxon>
        <taxon>Volvocaceae</taxon>
        <taxon>Volvox</taxon>
    </lineage>
</organism>
<gene>
    <name evidence="2" type="ORF">VaNZ11_002914</name>
</gene>
<evidence type="ECO:0000313" key="3">
    <source>
        <dbReference type="Proteomes" id="UP001165090"/>
    </source>
</evidence>
<reference evidence="2 3" key="1">
    <citation type="journal article" date="2023" name="IScience">
        <title>Expanded male sex-determining region conserved during the evolution of homothallism in the green alga Volvox.</title>
        <authorList>
            <person name="Yamamoto K."/>
            <person name="Matsuzaki R."/>
            <person name="Mahakham W."/>
            <person name="Heman W."/>
            <person name="Sekimoto H."/>
            <person name="Kawachi M."/>
            <person name="Minakuchi Y."/>
            <person name="Toyoda A."/>
            <person name="Nozaki H."/>
        </authorList>
    </citation>
    <scope>NUCLEOTIDE SEQUENCE [LARGE SCALE GENOMIC DNA]</scope>
    <source>
        <strain evidence="2 3">NIES-4468</strain>
    </source>
</reference>
<comment type="caution">
    <text evidence="2">The sequence shown here is derived from an EMBL/GenBank/DDBJ whole genome shotgun (WGS) entry which is preliminary data.</text>
</comment>
<evidence type="ECO:0000256" key="1">
    <source>
        <dbReference type="SAM" id="MobiDB-lite"/>
    </source>
</evidence>
<dbReference type="Pfam" id="PF08584">
    <property type="entry name" value="Ribonuc_P_40"/>
    <property type="match status" value="2"/>
</dbReference>
<keyword evidence="3" id="KW-1185">Reference proteome</keyword>
<dbReference type="InterPro" id="IPR013893">
    <property type="entry name" value="RNase_P_Rpp40"/>
</dbReference>
<proteinExistence type="predicted"/>
<accession>A0ABQ5RU91</accession>
<name>A0ABQ5RU91_9CHLO</name>
<dbReference type="PANTHER" id="PTHR15396">
    <property type="entry name" value="RIBONUCLEASE P PROTEIN SUBUNIT P40"/>
    <property type="match status" value="1"/>
</dbReference>
<protein>
    <submittedName>
        <fullName evidence="2">Uncharacterized protein</fullName>
    </submittedName>
</protein>
<feature type="non-terminal residue" evidence="2">
    <location>
        <position position="1"/>
    </location>
</feature>
<dbReference type="Proteomes" id="UP001165090">
    <property type="component" value="Unassembled WGS sequence"/>
</dbReference>